<dbReference type="Proteomes" id="UP000030652">
    <property type="component" value="Unassembled WGS sequence"/>
</dbReference>
<name>A0A0B0ENI5_9BACT</name>
<evidence type="ECO:0000313" key="1">
    <source>
        <dbReference type="EMBL" id="KHE94174.1"/>
    </source>
</evidence>
<dbReference type="PATRIC" id="fig|237368.3.peg.11"/>
<comment type="caution">
    <text evidence="1">The sequence shown here is derived from an EMBL/GenBank/DDBJ whole genome shotgun (WGS) entry which is preliminary data.</text>
</comment>
<organism evidence="1 2">
    <name type="scientific">Candidatus Scalindua brodae</name>
    <dbReference type="NCBI Taxonomy" id="237368"/>
    <lineage>
        <taxon>Bacteria</taxon>
        <taxon>Pseudomonadati</taxon>
        <taxon>Planctomycetota</taxon>
        <taxon>Candidatus Brocadiia</taxon>
        <taxon>Candidatus Brocadiales</taxon>
        <taxon>Candidatus Scalinduaceae</taxon>
        <taxon>Candidatus Scalindua</taxon>
    </lineage>
</organism>
<dbReference type="EMBL" id="JRYO01000005">
    <property type="protein sequence ID" value="KHE94174.1"/>
    <property type="molecule type" value="Genomic_DNA"/>
</dbReference>
<evidence type="ECO:0000313" key="2">
    <source>
        <dbReference type="Proteomes" id="UP000030652"/>
    </source>
</evidence>
<dbReference type="eggNOG" id="ENOG503339X">
    <property type="taxonomic scope" value="Bacteria"/>
</dbReference>
<reference evidence="1 2" key="1">
    <citation type="submission" date="2014-10" db="EMBL/GenBank/DDBJ databases">
        <title>Draft genome of anammox bacterium scalindua brodae, obtained using differential coverage binning of sequence data from two enrichment reactors.</title>
        <authorList>
            <person name="Speth D.R."/>
            <person name="Russ L."/>
            <person name="Kartal B."/>
            <person name="Op den Camp H.J."/>
            <person name="Dutilh B.E."/>
            <person name="Jetten M.S."/>
        </authorList>
    </citation>
    <scope>NUCLEOTIDE SEQUENCE [LARGE SCALE GENOMIC DNA]</scope>
    <source>
        <strain evidence="1">RU1</strain>
    </source>
</reference>
<accession>A0A0B0ENI5</accession>
<dbReference type="AlphaFoldDB" id="A0A0B0ENI5"/>
<proteinExistence type="predicted"/>
<gene>
    <name evidence="1" type="ORF">SCABRO_00012</name>
</gene>
<protein>
    <submittedName>
        <fullName evidence="1">Uncharacterized protein</fullName>
    </submittedName>
</protein>
<sequence length="76" mass="8609">MKRKTIVKFAICINNEGYHASLEIGKLYRILPDDEAASHGYIRIIDESGEDYGYASDRFYPIEVPKALKKALSIAM</sequence>